<dbReference type="EMBL" id="MU005585">
    <property type="protein sequence ID" value="KAF2682914.1"/>
    <property type="molecule type" value="Genomic_DNA"/>
</dbReference>
<evidence type="ECO:0008006" key="5">
    <source>
        <dbReference type="Google" id="ProtNLM"/>
    </source>
</evidence>
<keyword evidence="1" id="KW-1133">Transmembrane helix</keyword>
<keyword evidence="1" id="KW-0812">Transmembrane</keyword>
<evidence type="ECO:0000313" key="3">
    <source>
        <dbReference type="EMBL" id="KAF2682914.1"/>
    </source>
</evidence>
<name>A0A6G1IXE9_9PLEO</name>
<gene>
    <name evidence="3" type="ORF">K458DRAFT_405087</name>
</gene>
<feature type="signal peptide" evidence="2">
    <location>
        <begin position="1"/>
        <end position="20"/>
    </location>
</feature>
<protein>
    <recommendedName>
        <fullName evidence="5">Secreted protein</fullName>
    </recommendedName>
</protein>
<evidence type="ECO:0000256" key="2">
    <source>
        <dbReference type="SAM" id="SignalP"/>
    </source>
</evidence>
<dbReference type="AlphaFoldDB" id="A0A6G1IXE9"/>
<organism evidence="3 4">
    <name type="scientific">Lentithecium fluviatile CBS 122367</name>
    <dbReference type="NCBI Taxonomy" id="1168545"/>
    <lineage>
        <taxon>Eukaryota</taxon>
        <taxon>Fungi</taxon>
        <taxon>Dikarya</taxon>
        <taxon>Ascomycota</taxon>
        <taxon>Pezizomycotina</taxon>
        <taxon>Dothideomycetes</taxon>
        <taxon>Pleosporomycetidae</taxon>
        <taxon>Pleosporales</taxon>
        <taxon>Massarineae</taxon>
        <taxon>Lentitheciaceae</taxon>
        <taxon>Lentithecium</taxon>
    </lineage>
</organism>
<accession>A0A6G1IXE9</accession>
<feature type="chain" id="PRO_5026153406" description="Secreted protein" evidence="2">
    <location>
        <begin position="21"/>
        <end position="155"/>
    </location>
</feature>
<reference evidence="3" key="1">
    <citation type="journal article" date="2020" name="Stud. Mycol.">
        <title>101 Dothideomycetes genomes: a test case for predicting lifestyles and emergence of pathogens.</title>
        <authorList>
            <person name="Haridas S."/>
            <person name="Albert R."/>
            <person name="Binder M."/>
            <person name="Bloem J."/>
            <person name="Labutti K."/>
            <person name="Salamov A."/>
            <person name="Andreopoulos B."/>
            <person name="Baker S."/>
            <person name="Barry K."/>
            <person name="Bills G."/>
            <person name="Bluhm B."/>
            <person name="Cannon C."/>
            <person name="Castanera R."/>
            <person name="Culley D."/>
            <person name="Daum C."/>
            <person name="Ezra D."/>
            <person name="Gonzalez J."/>
            <person name="Henrissat B."/>
            <person name="Kuo A."/>
            <person name="Liang C."/>
            <person name="Lipzen A."/>
            <person name="Lutzoni F."/>
            <person name="Magnuson J."/>
            <person name="Mondo S."/>
            <person name="Nolan M."/>
            <person name="Ohm R."/>
            <person name="Pangilinan J."/>
            <person name="Park H.-J."/>
            <person name="Ramirez L."/>
            <person name="Alfaro M."/>
            <person name="Sun H."/>
            <person name="Tritt A."/>
            <person name="Yoshinaga Y."/>
            <person name="Zwiers L.-H."/>
            <person name="Turgeon B."/>
            <person name="Goodwin S."/>
            <person name="Spatafora J."/>
            <person name="Crous P."/>
            <person name="Grigoriev I."/>
        </authorList>
    </citation>
    <scope>NUCLEOTIDE SEQUENCE</scope>
    <source>
        <strain evidence="3">CBS 122367</strain>
    </source>
</reference>
<keyword evidence="1" id="KW-0472">Membrane</keyword>
<proteinExistence type="predicted"/>
<keyword evidence="4" id="KW-1185">Reference proteome</keyword>
<keyword evidence="2" id="KW-0732">Signal</keyword>
<sequence length="155" mass="15775">MPPSITLRSTILLFAHTISAKGGGGAGHGIGHFGGGRVGGGRFGSLKSRALKAGAPKVGGQGRGGRMGVWFAGVGGIVCVTSPFGMVSVYVRTPMRLPSRMLAVMSLDHFIDTGFSFDPSSTTTRLSSVAVSLVSFFEKVLAVCSTHGTAQGSSS</sequence>
<feature type="transmembrane region" description="Helical" evidence="1">
    <location>
        <begin position="69"/>
        <end position="91"/>
    </location>
</feature>
<evidence type="ECO:0000256" key="1">
    <source>
        <dbReference type="SAM" id="Phobius"/>
    </source>
</evidence>
<dbReference type="Proteomes" id="UP000799291">
    <property type="component" value="Unassembled WGS sequence"/>
</dbReference>
<evidence type="ECO:0000313" key="4">
    <source>
        <dbReference type="Proteomes" id="UP000799291"/>
    </source>
</evidence>